<dbReference type="GO" id="GO:0016757">
    <property type="term" value="F:glycosyltransferase activity"/>
    <property type="evidence" value="ECO:0007669"/>
    <property type="project" value="UniProtKB-KW"/>
</dbReference>
<feature type="domain" description="Glycosyl transferase family 1" evidence="2">
    <location>
        <begin position="171"/>
        <end position="355"/>
    </location>
</feature>
<reference evidence="4 5" key="1">
    <citation type="journal article" date="2015" name="Nature">
        <title>rRNA introns, odd ribosomes, and small enigmatic genomes across a large radiation of phyla.</title>
        <authorList>
            <person name="Brown C.T."/>
            <person name="Hug L.A."/>
            <person name="Thomas B.C."/>
            <person name="Sharon I."/>
            <person name="Castelle C.J."/>
            <person name="Singh A."/>
            <person name="Wilkins M.J."/>
            <person name="Williams K.H."/>
            <person name="Banfield J.F."/>
        </authorList>
    </citation>
    <scope>NUCLEOTIDE SEQUENCE [LARGE SCALE GENOMIC DNA]</scope>
</reference>
<name>A0A0G0PA66_9BACT</name>
<organism evidence="4 5">
    <name type="scientific">Candidatus Woesebacteria bacterium GW2011_GWB1_38_8</name>
    <dbReference type="NCBI Taxonomy" id="1618570"/>
    <lineage>
        <taxon>Bacteria</taxon>
        <taxon>Candidatus Woeseibacteriota</taxon>
    </lineage>
</organism>
<evidence type="ECO:0000259" key="2">
    <source>
        <dbReference type="Pfam" id="PF00534"/>
    </source>
</evidence>
<dbReference type="Proteomes" id="UP000034081">
    <property type="component" value="Unassembled WGS sequence"/>
</dbReference>
<evidence type="ECO:0000313" key="5">
    <source>
        <dbReference type="Proteomes" id="UP000034081"/>
    </source>
</evidence>
<evidence type="ECO:0000313" key="4">
    <source>
        <dbReference type="EMBL" id="KKQ86186.1"/>
    </source>
</evidence>
<proteinExistence type="predicted"/>
<accession>A0A0G0PA66</accession>
<keyword evidence="1 4" id="KW-0808">Transferase</keyword>
<dbReference type="SUPFAM" id="SSF53756">
    <property type="entry name" value="UDP-Glycosyltransferase/glycogen phosphorylase"/>
    <property type="match status" value="1"/>
</dbReference>
<protein>
    <submittedName>
        <fullName evidence="4">Mannosyltransferase B-like protein</fullName>
    </submittedName>
</protein>
<dbReference type="Gene3D" id="3.40.50.2000">
    <property type="entry name" value="Glycogen Phosphorylase B"/>
    <property type="match status" value="2"/>
</dbReference>
<dbReference type="PANTHER" id="PTHR46401:SF2">
    <property type="entry name" value="GLYCOSYLTRANSFERASE WBBK-RELATED"/>
    <property type="match status" value="1"/>
</dbReference>
<dbReference type="GO" id="GO:0009103">
    <property type="term" value="P:lipopolysaccharide biosynthetic process"/>
    <property type="evidence" value="ECO:0007669"/>
    <property type="project" value="TreeGrafter"/>
</dbReference>
<comment type="caution">
    <text evidence="4">The sequence shown here is derived from an EMBL/GenBank/DDBJ whole genome shotgun (WGS) entry which is preliminary data.</text>
</comment>
<dbReference type="PANTHER" id="PTHR46401">
    <property type="entry name" value="GLYCOSYLTRANSFERASE WBBK-RELATED"/>
    <property type="match status" value="1"/>
</dbReference>
<evidence type="ECO:0000256" key="1">
    <source>
        <dbReference type="ARBA" id="ARBA00022679"/>
    </source>
</evidence>
<dbReference type="InterPro" id="IPR001296">
    <property type="entry name" value="Glyco_trans_1"/>
</dbReference>
<feature type="domain" description="Glycosyltransferase subfamily 4-like N-terminal" evidence="3">
    <location>
        <begin position="55"/>
        <end position="151"/>
    </location>
</feature>
<gene>
    <name evidence="4" type="ORF">UT08_C0001G0052</name>
</gene>
<dbReference type="STRING" id="1618570.UT08_C0001G0052"/>
<keyword evidence="4" id="KW-0328">Glycosyltransferase</keyword>
<sequence length="380" mass="43401">MTSLKVAIDSEPLSGGHSVRGIGVMVREQIEAIRRLRYKDIKFDSFNFQSEDGIQKLEANHYDIVHYTYFFPYSLTLPPNKIGKKTVVTIQDLIHLIYPDKYPPGIRGKLNFYKQKRRLKYIDAVITISETSKKDIVRFLGIPSDKVHVVYLAPQKGMKELNDVKLLKRLRKKYNLPEKFILYVGDVNYNKNIPGLIEACKIAKTPLVIIGKHAMEIEELGVDLRHLKGPRDWIRFLFNIPHPELAHFKGLMEEFKKTKNIIRLGYVADEDFVAVFNLASVYVQPSFYEGFGLPVLEAFACGVPVVISKTNTLVEIAGGAALIADPNEPKNIAEKITEVLENKRTEENLIQKGFERVKDFSWEKTAKESINVYRSVVSSK</sequence>
<dbReference type="InterPro" id="IPR028098">
    <property type="entry name" value="Glyco_trans_4-like_N"/>
</dbReference>
<dbReference type="Pfam" id="PF00534">
    <property type="entry name" value="Glycos_transf_1"/>
    <property type="match status" value="1"/>
</dbReference>
<dbReference type="Pfam" id="PF13439">
    <property type="entry name" value="Glyco_transf_4"/>
    <property type="match status" value="1"/>
</dbReference>
<dbReference type="AlphaFoldDB" id="A0A0G0PA66"/>
<dbReference type="EMBL" id="LBVL01000001">
    <property type="protein sequence ID" value="KKQ86186.1"/>
    <property type="molecule type" value="Genomic_DNA"/>
</dbReference>
<evidence type="ECO:0000259" key="3">
    <source>
        <dbReference type="Pfam" id="PF13439"/>
    </source>
</evidence>
<dbReference type="CDD" id="cd03809">
    <property type="entry name" value="GT4_MtfB-like"/>
    <property type="match status" value="1"/>
</dbReference>